<protein>
    <submittedName>
        <fullName evidence="1">Uncharacterized protein</fullName>
    </submittedName>
</protein>
<dbReference type="EMBL" id="BARU01017581">
    <property type="protein sequence ID" value="GAH61169.1"/>
    <property type="molecule type" value="Genomic_DNA"/>
</dbReference>
<gene>
    <name evidence="1" type="ORF">S03H2_29149</name>
</gene>
<organism evidence="1">
    <name type="scientific">marine sediment metagenome</name>
    <dbReference type="NCBI Taxonomy" id="412755"/>
    <lineage>
        <taxon>unclassified sequences</taxon>
        <taxon>metagenomes</taxon>
        <taxon>ecological metagenomes</taxon>
    </lineage>
</organism>
<sequence>MHDAFMGIKAALRYLFKCKVDWSLLYHQPKTNEER</sequence>
<comment type="caution">
    <text evidence="1">The sequence shown here is derived from an EMBL/GenBank/DDBJ whole genome shotgun (WGS) entry which is preliminary data.</text>
</comment>
<accession>X1I4Z9</accession>
<reference evidence="1" key="1">
    <citation type="journal article" date="2014" name="Front. Microbiol.">
        <title>High frequency of phylogenetically diverse reductive dehalogenase-homologous genes in deep subseafloor sedimentary metagenomes.</title>
        <authorList>
            <person name="Kawai M."/>
            <person name="Futagami T."/>
            <person name="Toyoda A."/>
            <person name="Takaki Y."/>
            <person name="Nishi S."/>
            <person name="Hori S."/>
            <person name="Arai W."/>
            <person name="Tsubouchi T."/>
            <person name="Morono Y."/>
            <person name="Uchiyama I."/>
            <person name="Ito T."/>
            <person name="Fujiyama A."/>
            <person name="Inagaki F."/>
            <person name="Takami H."/>
        </authorList>
    </citation>
    <scope>NUCLEOTIDE SEQUENCE</scope>
    <source>
        <strain evidence="1">Expedition CK06-06</strain>
    </source>
</reference>
<evidence type="ECO:0000313" key="1">
    <source>
        <dbReference type="EMBL" id="GAH61169.1"/>
    </source>
</evidence>
<feature type="non-terminal residue" evidence="1">
    <location>
        <position position="35"/>
    </location>
</feature>
<proteinExistence type="predicted"/>
<name>X1I4Z9_9ZZZZ</name>
<dbReference type="AlphaFoldDB" id="X1I4Z9"/>